<dbReference type="Pfam" id="PF13191">
    <property type="entry name" value="AAA_16"/>
    <property type="match status" value="1"/>
</dbReference>
<dbReference type="PANTHER" id="PTHR16305:SF35">
    <property type="entry name" value="TRANSCRIPTIONAL ACTIVATOR DOMAIN"/>
    <property type="match status" value="1"/>
</dbReference>
<dbReference type="GO" id="GO:0005524">
    <property type="term" value="F:ATP binding"/>
    <property type="evidence" value="ECO:0007669"/>
    <property type="project" value="UniProtKB-KW"/>
</dbReference>
<dbReference type="PANTHER" id="PTHR16305">
    <property type="entry name" value="TESTICULAR SOLUBLE ADENYLYL CYCLASE"/>
    <property type="match status" value="1"/>
</dbReference>
<gene>
    <name evidence="5" type="ORF">H9639_15180</name>
</gene>
<keyword evidence="1" id="KW-0547">Nucleotide-binding</keyword>
<accession>A0ABR8UVP9</accession>
<dbReference type="InterPro" id="IPR027417">
    <property type="entry name" value="P-loop_NTPase"/>
</dbReference>
<protein>
    <submittedName>
        <fullName evidence="5">ATP-binding protein</fullName>
    </submittedName>
</protein>
<keyword evidence="6" id="KW-1185">Reference proteome</keyword>
<dbReference type="EMBL" id="JACSQD010000007">
    <property type="protein sequence ID" value="MBD7996640.1"/>
    <property type="molecule type" value="Genomic_DNA"/>
</dbReference>
<organism evidence="5 6">
    <name type="scientific">Arthrobacter gallicola</name>
    <dbReference type="NCBI Taxonomy" id="2762225"/>
    <lineage>
        <taxon>Bacteria</taxon>
        <taxon>Bacillati</taxon>
        <taxon>Actinomycetota</taxon>
        <taxon>Actinomycetes</taxon>
        <taxon>Micrococcales</taxon>
        <taxon>Micrococcaceae</taxon>
        <taxon>Arthrobacter</taxon>
    </lineage>
</organism>
<evidence type="ECO:0000313" key="6">
    <source>
        <dbReference type="Proteomes" id="UP000609874"/>
    </source>
</evidence>
<dbReference type="InterPro" id="IPR041664">
    <property type="entry name" value="AAA_16"/>
</dbReference>
<evidence type="ECO:0000256" key="1">
    <source>
        <dbReference type="ARBA" id="ARBA00022741"/>
    </source>
</evidence>
<proteinExistence type="predicted"/>
<feature type="region of interest" description="Disordered" evidence="3">
    <location>
        <begin position="355"/>
        <end position="377"/>
    </location>
</feature>
<dbReference type="Proteomes" id="UP000609874">
    <property type="component" value="Unassembled WGS sequence"/>
</dbReference>
<evidence type="ECO:0000313" key="5">
    <source>
        <dbReference type="EMBL" id="MBD7996640.1"/>
    </source>
</evidence>
<feature type="domain" description="Orc1-like AAA ATPase" evidence="4">
    <location>
        <begin position="20"/>
        <end position="167"/>
    </location>
</feature>
<evidence type="ECO:0000256" key="3">
    <source>
        <dbReference type="SAM" id="MobiDB-lite"/>
    </source>
</evidence>
<evidence type="ECO:0000259" key="4">
    <source>
        <dbReference type="Pfam" id="PF13191"/>
    </source>
</evidence>
<sequence length="508" mass="54412">MDGLGPPETSSDLMGDRAWLTALLSSAQAGRGEAGVLRGDAGVGKTFLVSSVAAENPHLRMRLVRGAEAEANLPYAALQRIILAHRGALDQLAEAHRAALVTACGIDEGPGLPAASRSLIGLGLLDLFGVLCREAPLLYFIDDAQWVDPDSLQVLAFAARRLTAERIALLFAVRANGREPGTLDDLPGRTLTGLSREAAFKLLAGASPTPLDRRVADRLITATGGNPLAMLDLLADLSAQQLRGEELLPDPVPVGQRLAGYYLRQDGCLPSETRKWLLTAATEPDGDLEAIAAAGKSMGLREDASRAAELAGLARVGAQPSPSTIPWCARLSITVPPATTSAVSTGIWQRRQSAAGTRTGGCCTGQRRPSDPTTRLPANSRKLQIWRHGTADIQHGQRSCFELPPSPPPARTRTFGCWRPPNPQSPPVRVRRLGPCCGPSGFRGSTTSRGDGSCWSRVSWTFWCLAPDSPTALRSCWLRPEFSGQLPLHVQNKPSAWFSGLWFRPMTW</sequence>
<name>A0ABR8UVP9_9MICC</name>
<evidence type="ECO:0000256" key="2">
    <source>
        <dbReference type="ARBA" id="ARBA00022840"/>
    </source>
</evidence>
<reference evidence="5 6" key="1">
    <citation type="submission" date="2020-08" db="EMBL/GenBank/DDBJ databases">
        <title>A Genomic Blueprint of the Chicken Gut Microbiome.</title>
        <authorList>
            <person name="Gilroy R."/>
            <person name="Ravi A."/>
            <person name="Getino M."/>
            <person name="Pursley I."/>
            <person name="Horton D.L."/>
            <person name="Alikhan N.-F."/>
            <person name="Baker D."/>
            <person name="Gharbi K."/>
            <person name="Hall N."/>
            <person name="Watson M."/>
            <person name="Adriaenssens E.M."/>
            <person name="Foster-Nyarko E."/>
            <person name="Jarju S."/>
            <person name="Secka A."/>
            <person name="Antonio M."/>
            <person name="Oren A."/>
            <person name="Chaudhuri R."/>
            <person name="La Ragione R.M."/>
            <person name="Hildebrand F."/>
            <person name="Pallen M.J."/>
        </authorList>
    </citation>
    <scope>NUCLEOTIDE SEQUENCE [LARGE SCALE GENOMIC DNA]</scope>
    <source>
        <strain evidence="5 6">Sa2CUA1</strain>
    </source>
</reference>
<comment type="caution">
    <text evidence="5">The sequence shown here is derived from an EMBL/GenBank/DDBJ whole genome shotgun (WGS) entry which is preliminary data.</text>
</comment>
<dbReference type="SUPFAM" id="SSF52540">
    <property type="entry name" value="P-loop containing nucleoside triphosphate hydrolases"/>
    <property type="match status" value="1"/>
</dbReference>
<keyword evidence="2 5" id="KW-0067">ATP-binding</keyword>